<dbReference type="AlphaFoldDB" id="A0A4P7IB39"/>
<evidence type="ECO:0000313" key="1">
    <source>
        <dbReference type="EMBL" id="QBX54219.1"/>
    </source>
</evidence>
<dbReference type="KEGG" id="nsn:EXE58_01170"/>
<evidence type="ECO:0000313" key="2">
    <source>
        <dbReference type="Proteomes" id="UP000294853"/>
    </source>
</evidence>
<dbReference type="SUPFAM" id="SSF56634">
    <property type="entry name" value="Heme-dependent catalase-like"/>
    <property type="match status" value="1"/>
</dbReference>
<dbReference type="EMBL" id="CP038436">
    <property type="protein sequence ID" value="QBX54219.1"/>
    <property type="molecule type" value="Genomic_DNA"/>
</dbReference>
<dbReference type="GO" id="GO:0020037">
    <property type="term" value="F:heme binding"/>
    <property type="evidence" value="ECO:0007669"/>
    <property type="project" value="InterPro"/>
</dbReference>
<dbReference type="RefSeq" id="WP_135266192.1">
    <property type="nucleotide sequence ID" value="NZ_CP038436.1"/>
</dbReference>
<keyword evidence="2" id="KW-1185">Reference proteome</keyword>
<proteinExistence type="predicted"/>
<gene>
    <name evidence="1" type="ORF">EXE58_01170</name>
</gene>
<dbReference type="OrthoDB" id="3368165at2"/>
<reference evidence="1 2" key="1">
    <citation type="submission" date="2019-03" db="EMBL/GenBank/DDBJ databases">
        <title>Three New Species of Nocardioides, Nocardioides euryhalodurans sp. nov., Nocardioides seonyuensis sp. nov. and Nocardioides eburneoflavus sp. nov. Iolated from Soil.</title>
        <authorList>
            <person name="Roh S.G."/>
            <person name="Lee C."/>
            <person name="Kim M.-K."/>
            <person name="Kim S.B."/>
        </authorList>
    </citation>
    <scope>NUCLEOTIDE SEQUENCE [LARGE SCALE GENOMIC DNA]</scope>
    <source>
        <strain evidence="1 2">MMS17-SY207-3</strain>
    </source>
</reference>
<dbReference type="InterPro" id="IPR020835">
    <property type="entry name" value="Catalase_sf"/>
</dbReference>
<protein>
    <submittedName>
        <fullName evidence="1">Phosphodiesterase</fullName>
    </submittedName>
</protein>
<name>A0A4P7IB39_9ACTN</name>
<accession>A0A4P7IB39</accession>
<dbReference type="Proteomes" id="UP000294853">
    <property type="component" value="Chromosome"/>
</dbReference>
<organism evidence="1 2">
    <name type="scientific">Nocardioides seonyuensis</name>
    <dbReference type="NCBI Taxonomy" id="2518371"/>
    <lineage>
        <taxon>Bacteria</taxon>
        <taxon>Bacillati</taxon>
        <taxon>Actinomycetota</taxon>
        <taxon>Actinomycetes</taxon>
        <taxon>Propionibacteriales</taxon>
        <taxon>Nocardioidaceae</taxon>
        <taxon>Nocardioides</taxon>
    </lineage>
</organism>
<sequence length="236" mass="24578">MAAHPLSRAAGALPGAALAAAAGVTGALRRDKALHPQGRLGAGTLQITRPDPTLGPPVLAGVGDHPCELRWSRAMGLPTSWPDIEGLALRLPGLGVQGDADLLFASTGEHAWSRYLLTLRPPRVYGVLTTLLPVRAAGGPLTFRLVPGSGAGGEVPPASYDLEVARGTGSWHAVGRIDAEWSEVDTTERYDPVTHALAGTEQYPLVSAMREPAYVAARLAARLPRRSASRTAAGPT</sequence>